<dbReference type="GO" id="GO:0016137">
    <property type="term" value="P:glycoside metabolic process"/>
    <property type="evidence" value="ECO:0007669"/>
    <property type="project" value="UniProtKB-ARBA"/>
</dbReference>
<accession>A0A8J3FBV3</accession>
<dbReference type="InterPro" id="IPR024078">
    <property type="entry name" value="LmbE-like_dom_sf"/>
</dbReference>
<evidence type="ECO:0000313" key="2">
    <source>
        <dbReference type="EMBL" id="GGK03168.1"/>
    </source>
</evidence>
<dbReference type="SUPFAM" id="SSF102588">
    <property type="entry name" value="LmbE-like"/>
    <property type="match status" value="1"/>
</dbReference>
<dbReference type="PANTHER" id="PTHR12993:SF30">
    <property type="entry name" value="N-ACETYL-ALPHA-D-GLUCOSAMINYL L-MALATE DEACETYLASE 1"/>
    <property type="match status" value="1"/>
</dbReference>
<proteinExistence type="predicted"/>
<dbReference type="EMBL" id="BMQB01000008">
    <property type="protein sequence ID" value="GGK03168.1"/>
    <property type="molecule type" value="Genomic_DNA"/>
</dbReference>
<dbReference type="Proteomes" id="UP000649739">
    <property type="component" value="Unassembled WGS sequence"/>
</dbReference>
<gene>
    <name evidence="2" type="ORF">GCM10010123_36380</name>
</gene>
<dbReference type="PANTHER" id="PTHR12993">
    <property type="entry name" value="N-ACETYLGLUCOSAMINYL-PHOSPHATIDYLINOSITOL DE-N-ACETYLASE-RELATED"/>
    <property type="match status" value="1"/>
</dbReference>
<reference evidence="2" key="2">
    <citation type="submission" date="2020-09" db="EMBL/GenBank/DDBJ databases">
        <authorList>
            <person name="Sun Q."/>
            <person name="Ohkuma M."/>
        </authorList>
    </citation>
    <scope>NUCLEOTIDE SEQUENCE</scope>
    <source>
        <strain evidence="2">JCM 3090</strain>
    </source>
</reference>
<evidence type="ECO:0000313" key="3">
    <source>
        <dbReference type="Proteomes" id="UP000649739"/>
    </source>
</evidence>
<evidence type="ECO:0000256" key="1">
    <source>
        <dbReference type="ARBA" id="ARBA00022833"/>
    </source>
</evidence>
<keyword evidence="3" id="KW-1185">Reference proteome</keyword>
<dbReference type="Pfam" id="PF02585">
    <property type="entry name" value="PIG-L"/>
    <property type="match status" value="1"/>
</dbReference>
<dbReference type="AlphaFoldDB" id="A0A8J3FBV3"/>
<sequence length="226" mass="23286">MYSVLAVGAHPDDIELGCGGALAAHAAAGDVVTMLVLSGGQNGPGSVSERVAEQEDAARTLGAVLLWGHLVDCAVTADAGTISGIEQVIDAVAADVIYVHAPDDSHQDHRATAAAVVSAARYGTRVLHYQSPSTTAFEPTVYVDVAAHLDRKLAALACHRSQVAGSAMVDPEAVAAGARYHGARARIRYAEAFVPARFVWDLGRIPADAPPARVAVAPGQATAPPW</sequence>
<dbReference type="InterPro" id="IPR003737">
    <property type="entry name" value="GlcNAc_PI_deacetylase-related"/>
</dbReference>
<evidence type="ECO:0008006" key="4">
    <source>
        <dbReference type="Google" id="ProtNLM"/>
    </source>
</evidence>
<dbReference type="Gene3D" id="3.40.50.10320">
    <property type="entry name" value="LmbE-like"/>
    <property type="match status" value="1"/>
</dbReference>
<dbReference type="GO" id="GO:0016811">
    <property type="term" value="F:hydrolase activity, acting on carbon-nitrogen (but not peptide) bonds, in linear amides"/>
    <property type="evidence" value="ECO:0007669"/>
    <property type="project" value="TreeGrafter"/>
</dbReference>
<dbReference type="RefSeq" id="WP_189171372.1">
    <property type="nucleotide sequence ID" value="NZ_BMQB01000008.1"/>
</dbReference>
<organism evidence="2 3">
    <name type="scientific">Pilimelia anulata</name>
    <dbReference type="NCBI Taxonomy" id="53371"/>
    <lineage>
        <taxon>Bacteria</taxon>
        <taxon>Bacillati</taxon>
        <taxon>Actinomycetota</taxon>
        <taxon>Actinomycetes</taxon>
        <taxon>Micromonosporales</taxon>
        <taxon>Micromonosporaceae</taxon>
        <taxon>Pilimelia</taxon>
    </lineage>
</organism>
<reference evidence="2" key="1">
    <citation type="journal article" date="2014" name="Int. J. Syst. Evol. Microbiol.">
        <title>Complete genome sequence of Corynebacterium casei LMG S-19264T (=DSM 44701T), isolated from a smear-ripened cheese.</title>
        <authorList>
            <consortium name="US DOE Joint Genome Institute (JGI-PGF)"/>
            <person name="Walter F."/>
            <person name="Albersmeier A."/>
            <person name="Kalinowski J."/>
            <person name="Ruckert C."/>
        </authorList>
    </citation>
    <scope>NUCLEOTIDE SEQUENCE</scope>
    <source>
        <strain evidence="2">JCM 3090</strain>
    </source>
</reference>
<protein>
    <recommendedName>
        <fullName evidence="4">PIG-L family deacetylase</fullName>
    </recommendedName>
</protein>
<keyword evidence="1" id="KW-0862">Zinc</keyword>
<comment type="caution">
    <text evidence="2">The sequence shown here is derived from an EMBL/GenBank/DDBJ whole genome shotgun (WGS) entry which is preliminary data.</text>
</comment>
<name>A0A8J3FBV3_9ACTN</name>